<evidence type="ECO:0000256" key="1">
    <source>
        <dbReference type="SAM" id="Phobius"/>
    </source>
</evidence>
<organism evidence="2">
    <name type="scientific">Clostridioides difficile</name>
    <name type="common">Peptoclostridium difficile</name>
    <dbReference type="NCBI Taxonomy" id="1496"/>
    <lineage>
        <taxon>Bacteria</taxon>
        <taxon>Bacillati</taxon>
        <taxon>Bacillota</taxon>
        <taxon>Clostridia</taxon>
        <taxon>Peptostreptococcales</taxon>
        <taxon>Peptostreptococcaceae</taxon>
        <taxon>Clostridioides</taxon>
    </lineage>
</organism>
<reference evidence="2" key="1">
    <citation type="journal article" date="2018" name="Sci. Rep.">
        <title>Novel Clade C-I Clostridium difficile strains escape diagnostic tests, differ in pathogenicity potential and carry toxins on extrachromosomal elements.</title>
        <authorList>
            <person name="Ramirez-Vargas G."/>
            <person name="Lopez-Urena D."/>
            <person name="Badilla A."/>
            <person name="Orozco-Aguilar J."/>
            <person name="Murillo T."/>
            <person name="Rojas P."/>
            <person name="Riedel T."/>
            <person name="Overmann J."/>
            <person name="Gonzalez G."/>
            <person name="Chaves-Olarte E."/>
            <person name="Quesada-Gomez C."/>
            <person name="Rodriguez C."/>
        </authorList>
    </citation>
    <scope>NUCLEOTIDE SEQUENCE</scope>
    <source>
        <strain evidence="2">HSJD-312</strain>
        <plasmid evidence="2">pHSJD-312</plasmid>
    </source>
</reference>
<accession>A0A386JC22</accession>
<protein>
    <submittedName>
        <fullName evidence="2">Flp pilus assembly protein TadB</fullName>
    </submittedName>
</protein>
<sequence>MGFSNIFLFLVITGGIFTLLNISPIEFLREIVSIFERKQKAPSISDKVEILTGKKKEKGIKRLIKDTSNILERTQSKGKFSNICIIAIVLMIVGIFLALSIGNLFLIPILAFGFGMLPFLYIKITANSYERQLNDELESGLSMITNSYLRNEDIILAIEENIDCFNPLLENIFRKCLYKIKLSPDIKETLEELRDSIDNDIFVEWVNRVIQCQTNRTLKSPLRATVSKFSNVKILNEKVNSKLMGPAKSFLTMTFILYGSIFMLKFLNINWFKNLMYTLPGQISICITVSLTFFSIIQISKLIKPIDYKSINE</sequence>
<keyword evidence="1" id="KW-0812">Transmembrane</keyword>
<name>A0A386JC22_CLODI</name>
<proteinExistence type="predicted"/>
<dbReference type="EMBL" id="MG973074">
    <property type="protein sequence ID" value="AYD68727.1"/>
    <property type="molecule type" value="Genomic_DNA"/>
</dbReference>
<gene>
    <name evidence="2" type="ORF">pHSJD-312_00106</name>
</gene>
<feature type="transmembrane region" description="Helical" evidence="1">
    <location>
        <begin position="80"/>
        <end position="99"/>
    </location>
</feature>
<keyword evidence="1" id="KW-0472">Membrane</keyword>
<dbReference type="RefSeq" id="WP_172693323.1">
    <property type="nucleotide sequence ID" value="NZ_MG973074.1"/>
</dbReference>
<keyword evidence="2" id="KW-0614">Plasmid</keyword>
<evidence type="ECO:0000313" key="2">
    <source>
        <dbReference type="EMBL" id="AYD68727.1"/>
    </source>
</evidence>
<feature type="transmembrane region" description="Helical" evidence="1">
    <location>
        <begin position="105"/>
        <end position="122"/>
    </location>
</feature>
<feature type="transmembrane region" description="Helical" evidence="1">
    <location>
        <begin position="6"/>
        <end position="28"/>
    </location>
</feature>
<keyword evidence="1" id="KW-1133">Transmembrane helix</keyword>
<feature type="transmembrane region" description="Helical" evidence="1">
    <location>
        <begin position="279"/>
        <end position="299"/>
    </location>
</feature>
<feature type="transmembrane region" description="Helical" evidence="1">
    <location>
        <begin position="250"/>
        <end position="267"/>
    </location>
</feature>
<dbReference type="AlphaFoldDB" id="A0A386JC22"/>
<geneLocation type="plasmid" evidence="2">
    <name>pHSJD-312</name>
</geneLocation>